<dbReference type="Gene3D" id="3.40.1080.10">
    <property type="entry name" value="Glutaconate Coenzyme A-transferase"/>
    <property type="match status" value="1"/>
</dbReference>
<dbReference type="Proteomes" id="UP000438182">
    <property type="component" value="Unassembled WGS sequence"/>
</dbReference>
<keyword evidence="2 3" id="KW-0808">Transferase</keyword>
<keyword evidence="4" id="KW-1185">Reference proteome</keyword>
<reference evidence="3 4" key="1">
    <citation type="submission" date="2019-12" db="EMBL/GenBank/DDBJ databases">
        <authorList>
            <person name="Kim Y.S."/>
        </authorList>
    </citation>
    <scope>NUCLEOTIDE SEQUENCE [LARGE SCALE GENOMIC DNA]</scope>
    <source>
        <strain evidence="3 4">MMS17-SY077</strain>
    </source>
</reference>
<organism evidence="3 4">
    <name type="scientific">Agromyces seonyuensis</name>
    <dbReference type="NCBI Taxonomy" id="2662446"/>
    <lineage>
        <taxon>Bacteria</taxon>
        <taxon>Bacillati</taxon>
        <taxon>Actinomycetota</taxon>
        <taxon>Actinomycetes</taxon>
        <taxon>Micrococcales</taxon>
        <taxon>Microbacteriaceae</taxon>
        <taxon>Agromyces</taxon>
    </lineage>
</organism>
<dbReference type="GO" id="GO:0008410">
    <property type="term" value="F:CoA-transferase activity"/>
    <property type="evidence" value="ECO:0007669"/>
    <property type="project" value="InterPro"/>
</dbReference>
<dbReference type="EMBL" id="WSTA01000003">
    <property type="protein sequence ID" value="MWB97209.1"/>
    <property type="molecule type" value="Genomic_DNA"/>
</dbReference>
<evidence type="ECO:0000256" key="1">
    <source>
        <dbReference type="ARBA" id="ARBA00005612"/>
    </source>
</evidence>
<protein>
    <submittedName>
        <fullName evidence="3">3-oxoacid CoA-transferase subunit A</fullName>
    </submittedName>
</protein>
<dbReference type="InterPro" id="IPR004165">
    <property type="entry name" value="CoA_trans_fam_I"/>
</dbReference>
<dbReference type="InterPro" id="IPR012792">
    <property type="entry name" value="3-oxoacid_CoA-transf_A"/>
</dbReference>
<dbReference type="SMART" id="SM00882">
    <property type="entry name" value="CoA_trans"/>
    <property type="match status" value="1"/>
</dbReference>
<dbReference type="PANTHER" id="PTHR13707:SF60">
    <property type="entry name" value="ACETATE COA-TRANSFERASE SUBUNIT ALPHA"/>
    <property type="match status" value="1"/>
</dbReference>
<evidence type="ECO:0000256" key="2">
    <source>
        <dbReference type="ARBA" id="ARBA00022679"/>
    </source>
</evidence>
<comment type="similarity">
    <text evidence="1">Belongs to the 3-oxoacid CoA-transferase subunit A family.</text>
</comment>
<dbReference type="InterPro" id="IPR004163">
    <property type="entry name" value="CoA_transf_BS"/>
</dbReference>
<evidence type="ECO:0000313" key="3">
    <source>
        <dbReference type="EMBL" id="MWB97209.1"/>
    </source>
</evidence>
<dbReference type="PROSITE" id="PS01273">
    <property type="entry name" value="COA_TRANSF_1"/>
    <property type="match status" value="1"/>
</dbReference>
<name>A0A6I4NZL5_9MICO</name>
<dbReference type="SUPFAM" id="SSF100950">
    <property type="entry name" value="NagB/RpiA/CoA transferase-like"/>
    <property type="match status" value="1"/>
</dbReference>
<dbReference type="InterPro" id="IPR037171">
    <property type="entry name" value="NagB/RpiA_transferase-like"/>
</dbReference>
<dbReference type="NCBIfam" id="TIGR02429">
    <property type="entry name" value="pcaI_scoA_fam"/>
    <property type="match status" value="1"/>
</dbReference>
<evidence type="ECO:0000313" key="4">
    <source>
        <dbReference type="Proteomes" id="UP000438182"/>
    </source>
</evidence>
<dbReference type="Pfam" id="PF01144">
    <property type="entry name" value="CoA_trans"/>
    <property type="match status" value="1"/>
</dbReference>
<comment type="caution">
    <text evidence="3">The sequence shown here is derived from an EMBL/GenBank/DDBJ whole genome shotgun (WGS) entry which is preliminary data.</text>
</comment>
<proteinExistence type="inferred from homology"/>
<dbReference type="AlphaFoldDB" id="A0A6I4NZL5"/>
<accession>A0A6I4NZL5</accession>
<gene>
    <name evidence="3" type="ORF">GB864_01345</name>
</gene>
<sequence>MRTGFDGTPEHTRGGAVIDKTTPDAAAAVADIPDGATVMIGGFGRAGQPVELIDALIAHGAADLTIVNNNAGNGDTGLAALLAAGRVRKIVCSFPRQSDSWVFDGLYRDGRIELELVPQGNLAERIRAAGAGIGAFFSPTGVGTELAEGKEARTIEGRDYVLEYPIRADFALIAARAADRWGNLVYRETARNFGPIMASAATTTIVQVDELVPLGSLDPETVVTPGIFVDRVVPVGIRSWLDADGAFVGGVDLEGRPLAAATAEEAAA</sequence>
<dbReference type="PANTHER" id="PTHR13707">
    <property type="entry name" value="KETOACID-COENZYME A TRANSFERASE"/>
    <property type="match status" value="1"/>
</dbReference>